<dbReference type="AlphaFoldDB" id="A0A4Q2AKH1"/>
<proteinExistence type="predicted"/>
<evidence type="ECO:0000313" key="1">
    <source>
        <dbReference type="EMBL" id="RXV70682.1"/>
    </source>
</evidence>
<sequence>MSNLLFDERPLVLQPRLAFLLGGSDEAIILQQVHYWTQKNTNIKDGYSWVYNSMKEWHKQFYWISESSVKRIFTKLEKKGVLVTGNYNKAKFDKTKWYRIDYGALDEMEQRLGQFDLTNRPKRPNGEGQVDPTYTIDYTETTTDINNTSETQNVSDGAPKKTIKKKEYNFDSKEYRCALKLQEEILKNKPNFKKPNLQKWADTFRLIHERDKREWTEIGEMILYATQDDFWKANILSPDKLRKHFDLLEAQRERDSKPRKKQVFQRETLPDWAKDVPESRKKRGIKKTDSVRINAEIDALLKELELDDVEGSGTS</sequence>
<organism evidence="1 2">
    <name type="scientific">Ligilactobacillus murinus</name>
    <dbReference type="NCBI Taxonomy" id="1622"/>
    <lineage>
        <taxon>Bacteria</taxon>
        <taxon>Bacillati</taxon>
        <taxon>Bacillota</taxon>
        <taxon>Bacilli</taxon>
        <taxon>Lactobacillales</taxon>
        <taxon>Lactobacillaceae</taxon>
        <taxon>Ligilactobacillus</taxon>
    </lineage>
</organism>
<dbReference type="Proteomes" id="UP000289316">
    <property type="component" value="Unassembled WGS sequence"/>
</dbReference>
<comment type="caution">
    <text evidence="1">The sequence shown here is derived from an EMBL/GenBank/DDBJ whole genome shotgun (WGS) entry which is preliminary data.</text>
</comment>
<gene>
    <name evidence="1" type="ORF">D6C19_07795</name>
</gene>
<protein>
    <recommendedName>
        <fullName evidence="3">Replication protein</fullName>
    </recommendedName>
</protein>
<evidence type="ECO:0000313" key="2">
    <source>
        <dbReference type="Proteomes" id="UP000289316"/>
    </source>
</evidence>
<evidence type="ECO:0008006" key="3">
    <source>
        <dbReference type="Google" id="ProtNLM"/>
    </source>
</evidence>
<dbReference type="EMBL" id="QZFR01000056">
    <property type="protein sequence ID" value="RXV70682.1"/>
    <property type="molecule type" value="Genomic_DNA"/>
</dbReference>
<dbReference type="OrthoDB" id="1258529at2"/>
<dbReference type="RefSeq" id="WP_119448336.1">
    <property type="nucleotide sequence ID" value="NZ_JAASIZ010000043.1"/>
</dbReference>
<accession>A0A4Q2AKH1</accession>
<reference evidence="1 2" key="1">
    <citation type="submission" date="2018-09" db="EMBL/GenBank/DDBJ databases">
        <title>Murine metabolic-syndrome-specific gut microbial biobank.</title>
        <authorList>
            <person name="Liu C."/>
        </authorList>
    </citation>
    <scope>NUCLEOTIDE SEQUENCE [LARGE SCALE GENOMIC DNA]</scope>
    <source>
        <strain evidence="1 2">C-30</strain>
    </source>
</reference>
<name>A0A4Q2AKH1_9LACO</name>